<reference evidence="2" key="1">
    <citation type="journal article" date="2022" name="Mol. Ecol. Resour.">
        <title>The genomes of chicory, endive, great burdock and yacon provide insights into Asteraceae palaeo-polyploidization history and plant inulin production.</title>
        <authorList>
            <person name="Fan W."/>
            <person name="Wang S."/>
            <person name="Wang H."/>
            <person name="Wang A."/>
            <person name="Jiang F."/>
            <person name="Liu H."/>
            <person name="Zhao H."/>
            <person name="Xu D."/>
            <person name="Zhang Y."/>
        </authorList>
    </citation>
    <scope>NUCLEOTIDE SEQUENCE [LARGE SCALE GENOMIC DNA]</scope>
    <source>
        <strain evidence="2">cv. Yunnan</strain>
    </source>
</reference>
<comment type="caution">
    <text evidence="1">The sequence shown here is derived from an EMBL/GenBank/DDBJ whole genome shotgun (WGS) entry which is preliminary data.</text>
</comment>
<dbReference type="EMBL" id="CM042033">
    <property type="protein sequence ID" value="KAI3774395.1"/>
    <property type="molecule type" value="Genomic_DNA"/>
</dbReference>
<name>A0ACB9FUB5_9ASTR</name>
<organism evidence="1 2">
    <name type="scientific">Smallanthus sonchifolius</name>
    <dbReference type="NCBI Taxonomy" id="185202"/>
    <lineage>
        <taxon>Eukaryota</taxon>
        <taxon>Viridiplantae</taxon>
        <taxon>Streptophyta</taxon>
        <taxon>Embryophyta</taxon>
        <taxon>Tracheophyta</taxon>
        <taxon>Spermatophyta</taxon>
        <taxon>Magnoliopsida</taxon>
        <taxon>eudicotyledons</taxon>
        <taxon>Gunneridae</taxon>
        <taxon>Pentapetalae</taxon>
        <taxon>asterids</taxon>
        <taxon>campanulids</taxon>
        <taxon>Asterales</taxon>
        <taxon>Asteraceae</taxon>
        <taxon>Asteroideae</taxon>
        <taxon>Heliantheae alliance</taxon>
        <taxon>Millerieae</taxon>
        <taxon>Smallanthus</taxon>
    </lineage>
</organism>
<evidence type="ECO:0000313" key="1">
    <source>
        <dbReference type="EMBL" id="KAI3774395.1"/>
    </source>
</evidence>
<proteinExistence type="predicted"/>
<sequence length="77" mass="8509">MARTSKIFLAFMSITLPVPTEPAFFMQTNVSTEKPLLQEYSSSTGRSGFGNPNISKARPRSVEMSINDVSISEIIPR</sequence>
<evidence type="ECO:0000313" key="2">
    <source>
        <dbReference type="Proteomes" id="UP001056120"/>
    </source>
</evidence>
<accession>A0ACB9FUB5</accession>
<dbReference type="Proteomes" id="UP001056120">
    <property type="component" value="Linkage Group LG16"/>
</dbReference>
<keyword evidence="2" id="KW-1185">Reference proteome</keyword>
<protein>
    <submittedName>
        <fullName evidence="1">Uncharacterized protein</fullName>
    </submittedName>
</protein>
<reference evidence="1 2" key="2">
    <citation type="journal article" date="2022" name="Mol. Ecol. Resour.">
        <title>The genomes of chicory, endive, great burdock and yacon provide insights into Asteraceae paleo-polyploidization history and plant inulin production.</title>
        <authorList>
            <person name="Fan W."/>
            <person name="Wang S."/>
            <person name="Wang H."/>
            <person name="Wang A."/>
            <person name="Jiang F."/>
            <person name="Liu H."/>
            <person name="Zhao H."/>
            <person name="Xu D."/>
            <person name="Zhang Y."/>
        </authorList>
    </citation>
    <scope>NUCLEOTIDE SEQUENCE [LARGE SCALE GENOMIC DNA]</scope>
    <source>
        <strain evidence="2">cv. Yunnan</strain>
        <tissue evidence="1">Leaves</tissue>
    </source>
</reference>
<gene>
    <name evidence="1" type="ORF">L1987_48949</name>
</gene>